<dbReference type="AlphaFoldDB" id="A0A1H4M3T6"/>
<name>A0A1H4M3T6_9BACT</name>
<gene>
    <name evidence="1" type="ORF">SAMN05443244_1813</name>
</gene>
<accession>A0A1H4M3T6</accession>
<protein>
    <submittedName>
        <fullName evidence="1">Uncharacterized protein</fullName>
    </submittedName>
</protein>
<proteinExistence type="predicted"/>
<evidence type="ECO:0000313" key="2">
    <source>
        <dbReference type="Proteomes" id="UP000182409"/>
    </source>
</evidence>
<evidence type="ECO:0000313" key="1">
    <source>
        <dbReference type="EMBL" id="SEB77770.1"/>
    </source>
</evidence>
<dbReference type="EMBL" id="FNSD01000001">
    <property type="protein sequence ID" value="SEB77770.1"/>
    <property type="molecule type" value="Genomic_DNA"/>
</dbReference>
<organism evidence="1 2">
    <name type="scientific">Terriglobus roseus</name>
    <dbReference type="NCBI Taxonomy" id="392734"/>
    <lineage>
        <taxon>Bacteria</taxon>
        <taxon>Pseudomonadati</taxon>
        <taxon>Acidobacteriota</taxon>
        <taxon>Terriglobia</taxon>
        <taxon>Terriglobales</taxon>
        <taxon>Acidobacteriaceae</taxon>
        <taxon>Terriglobus</taxon>
    </lineage>
</organism>
<reference evidence="1 2" key="1">
    <citation type="submission" date="2016-10" db="EMBL/GenBank/DDBJ databases">
        <authorList>
            <person name="de Groot N.N."/>
        </authorList>
    </citation>
    <scope>NUCLEOTIDE SEQUENCE [LARGE SCALE GENOMIC DNA]</scope>
    <source>
        <strain evidence="1 2">AB35.6</strain>
    </source>
</reference>
<sequence length="97" mass="10372">MIGAGTADVGLPVLPVVPELPFPVVLVDVVPVDFAVAAVETVPQPVSAVTSTLNIENVIHCSSNREDKEVFGMSIIPMLLSALIRSRINTMHDLYFS</sequence>
<dbReference type="Proteomes" id="UP000182409">
    <property type="component" value="Unassembled WGS sequence"/>
</dbReference>